<dbReference type="Proteomes" id="UP000540685">
    <property type="component" value="Unassembled WGS sequence"/>
</dbReference>
<sequence length="208" mass="24242">MSFDVSSTMPTGWREEIEKVARNDRIIKRLVPPHSTSREGSEVESLQIMTVRGPLMWDRLPWLIDLYQGYFRELYEGATGQRIYPTEDRRYAVVMNVQEGTDRYECHVDTNPVEALLYVTDHPRGTGGELVVANDERARSVEEVDEDCSILYPVAGHLVFFDARRFPHYVRRLREPGLRMAVGMNYYTDECPETTRPQDLNEYLYGRL</sequence>
<dbReference type="InterPro" id="IPR044862">
    <property type="entry name" value="Pro_4_hyd_alph_FE2OG_OXY"/>
</dbReference>
<dbReference type="Pfam" id="PF13640">
    <property type="entry name" value="2OG-FeII_Oxy_3"/>
    <property type="match status" value="1"/>
</dbReference>
<gene>
    <name evidence="2" type="ORF">F4562_000213</name>
</gene>
<evidence type="ECO:0000313" key="2">
    <source>
        <dbReference type="EMBL" id="MBB5817151.1"/>
    </source>
</evidence>
<protein>
    <recommendedName>
        <fullName evidence="1">Prolyl 4-hydroxylase alpha subunit Fe(2+) 2OG dioxygenase domain-containing protein</fullName>
    </recommendedName>
</protein>
<dbReference type="AlphaFoldDB" id="A0A7W9ME71"/>
<evidence type="ECO:0000259" key="1">
    <source>
        <dbReference type="Pfam" id="PF13640"/>
    </source>
</evidence>
<dbReference type="EMBL" id="JACHMP010000001">
    <property type="protein sequence ID" value="MBB5817151.1"/>
    <property type="molecule type" value="Genomic_DNA"/>
</dbReference>
<evidence type="ECO:0000313" key="3">
    <source>
        <dbReference type="Proteomes" id="UP000540685"/>
    </source>
</evidence>
<proteinExistence type="predicted"/>
<organism evidence="2 3">
    <name type="scientific">Streptosporangium becharense</name>
    <dbReference type="NCBI Taxonomy" id="1816182"/>
    <lineage>
        <taxon>Bacteria</taxon>
        <taxon>Bacillati</taxon>
        <taxon>Actinomycetota</taxon>
        <taxon>Actinomycetes</taxon>
        <taxon>Streptosporangiales</taxon>
        <taxon>Streptosporangiaceae</taxon>
        <taxon>Streptosporangium</taxon>
    </lineage>
</organism>
<feature type="domain" description="Prolyl 4-hydroxylase alpha subunit Fe(2+) 2OG dioxygenase" evidence="1">
    <location>
        <begin position="100"/>
        <end position="186"/>
    </location>
</feature>
<accession>A0A7W9ME71</accession>
<dbReference type="Gene3D" id="2.60.120.620">
    <property type="entry name" value="q2cbj1_9rhob like domain"/>
    <property type="match status" value="1"/>
</dbReference>
<reference evidence="2 3" key="1">
    <citation type="submission" date="2020-08" db="EMBL/GenBank/DDBJ databases">
        <title>Sequencing the genomes of 1000 actinobacteria strains.</title>
        <authorList>
            <person name="Klenk H.-P."/>
        </authorList>
    </citation>
    <scope>NUCLEOTIDE SEQUENCE [LARGE SCALE GENOMIC DNA]</scope>
    <source>
        <strain evidence="2 3">DSM 46887</strain>
    </source>
</reference>
<keyword evidence="3" id="KW-1185">Reference proteome</keyword>
<name>A0A7W9ME71_9ACTN</name>
<comment type="caution">
    <text evidence="2">The sequence shown here is derived from an EMBL/GenBank/DDBJ whole genome shotgun (WGS) entry which is preliminary data.</text>
</comment>